<evidence type="ECO:0000256" key="1">
    <source>
        <dbReference type="SAM" id="MobiDB-lite"/>
    </source>
</evidence>
<dbReference type="VEuPathDB" id="FungiDB:BDEG_20112"/>
<feature type="transmembrane region" description="Helical" evidence="2">
    <location>
        <begin position="538"/>
        <end position="554"/>
    </location>
</feature>
<keyword evidence="2" id="KW-0472">Membrane</keyword>
<feature type="transmembrane region" description="Helical" evidence="2">
    <location>
        <begin position="630"/>
        <end position="649"/>
    </location>
</feature>
<reference evidence="3 4" key="1">
    <citation type="submission" date="2006-10" db="EMBL/GenBank/DDBJ databases">
        <title>The Genome Sequence of Batrachochytrium dendrobatidis JEL423.</title>
        <authorList>
            <consortium name="The Broad Institute Genome Sequencing Platform"/>
            <person name="Birren B."/>
            <person name="Lander E."/>
            <person name="Galagan J."/>
            <person name="Cuomo C."/>
            <person name="Devon K."/>
            <person name="Jaffe D."/>
            <person name="Butler J."/>
            <person name="Alvarez P."/>
            <person name="Gnerre S."/>
            <person name="Grabherr M."/>
            <person name="Kleber M."/>
            <person name="Mauceli E."/>
            <person name="Brockman W."/>
            <person name="Young S."/>
            <person name="LaButti K."/>
            <person name="Sykes S."/>
            <person name="DeCaprio D."/>
            <person name="Crawford M."/>
            <person name="Koehrsen M."/>
            <person name="Engels R."/>
            <person name="Montgomery P."/>
            <person name="Pearson M."/>
            <person name="Howarth C."/>
            <person name="Larson L."/>
            <person name="White J."/>
            <person name="O'Leary S."/>
            <person name="Kodira C."/>
            <person name="Zeng Q."/>
            <person name="Yandava C."/>
            <person name="Alvarado L."/>
            <person name="Longcore J."/>
            <person name="James T."/>
        </authorList>
    </citation>
    <scope>NUCLEOTIDE SEQUENCE [LARGE SCALE GENOMIC DNA]</scope>
    <source>
        <strain evidence="3 4">JEL423</strain>
    </source>
</reference>
<dbReference type="EMBL" id="DS022300">
    <property type="protein sequence ID" value="OAJ35881.1"/>
    <property type="molecule type" value="Genomic_DNA"/>
</dbReference>
<feature type="transmembrane region" description="Helical" evidence="2">
    <location>
        <begin position="144"/>
        <end position="166"/>
    </location>
</feature>
<feature type="region of interest" description="Disordered" evidence="1">
    <location>
        <begin position="212"/>
        <end position="262"/>
    </location>
</feature>
<dbReference type="AlphaFoldDB" id="A0A177W930"/>
<feature type="transmembrane region" description="Helical" evidence="2">
    <location>
        <begin position="591"/>
        <end position="610"/>
    </location>
</feature>
<dbReference type="Proteomes" id="UP000077115">
    <property type="component" value="Unassembled WGS sequence"/>
</dbReference>
<keyword evidence="2" id="KW-1133">Transmembrane helix</keyword>
<protein>
    <submittedName>
        <fullName evidence="3">Uncharacterized protein</fullName>
    </submittedName>
</protein>
<feature type="compositionally biased region" description="Polar residues" evidence="1">
    <location>
        <begin position="212"/>
        <end position="231"/>
    </location>
</feature>
<evidence type="ECO:0000313" key="3">
    <source>
        <dbReference type="EMBL" id="OAJ35881.1"/>
    </source>
</evidence>
<evidence type="ECO:0000256" key="2">
    <source>
        <dbReference type="SAM" id="Phobius"/>
    </source>
</evidence>
<accession>A0A177W930</accession>
<feature type="transmembrane region" description="Helical" evidence="2">
    <location>
        <begin position="500"/>
        <end position="517"/>
    </location>
</feature>
<feature type="compositionally biased region" description="Low complexity" evidence="1">
    <location>
        <begin position="245"/>
        <end position="256"/>
    </location>
</feature>
<reference evidence="3 4" key="2">
    <citation type="submission" date="2016-05" db="EMBL/GenBank/DDBJ databases">
        <title>Lineage-specific infection strategies underlie the spectrum of fungal disease in amphibians.</title>
        <authorList>
            <person name="Cuomo C.A."/>
            <person name="Farrer R.A."/>
            <person name="James T."/>
            <person name="Longcore J."/>
            <person name="Birren B."/>
        </authorList>
    </citation>
    <scope>NUCLEOTIDE SEQUENCE [LARGE SCALE GENOMIC DNA]</scope>
    <source>
        <strain evidence="3 4">JEL423</strain>
    </source>
</reference>
<dbReference type="OrthoDB" id="441172at2759"/>
<evidence type="ECO:0000313" key="4">
    <source>
        <dbReference type="Proteomes" id="UP000077115"/>
    </source>
</evidence>
<feature type="transmembrane region" description="Helical" evidence="2">
    <location>
        <begin position="560"/>
        <end position="579"/>
    </location>
</feature>
<feature type="transmembrane region" description="Helical" evidence="2">
    <location>
        <begin position="27"/>
        <end position="44"/>
    </location>
</feature>
<organism evidence="3 4">
    <name type="scientific">Batrachochytrium dendrobatidis (strain JEL423)</name>
    <dbReference type="NCBI Taxonomy" id="403673"/>
    <lineage>
        <taxon>Eukaryota</taxon>
        <taxon>Fungi</taxon>
        <taxon>Fungi incertae sedis</taxon>
        <taxon>Chytridiomycota</taxon>
        <taxon>Chytridiomycota incertae sedis</taxon>
        <taxon>Chytridiomycetes</taxon>
        <taxon>Rhizophydiales</taxon>
        <taxon>Rhizophydiales incertae sedis</taxon>
        <taxon>Batrachochytrium</taxon>
    </lineage>
</organism>
<sequence length="732" mass="82442">MDGNTPPIYIVYDSIVSGGDFETDRRTVVITVSIFVTIVVLYIARELLGPIVWARWTTKEKLQKNTLDHKLNAERFVQNFHEILKGCIDLSFDPREIRRIPSKIVPHMFILLWLVSIIIIQNAIGNYDSSGGIPVPVIKAPQTQVGLILFFVAVNGFLIDRILSYYKERTDNRKKIQAAQHAQGNMSTSAIASPAFCRDAEIAYLTPQNAPASAVDSMSTPRDRSNSNPPSMESIRPNVRVMKGPRPINTTPNTPTHDSNTSEIQITSAETSYNNVPTQSSVSDTYYLFDKTFRYRRRIKHISPQFKHIDFTFANCVEILVLGTEFIQLASFPLRDLLRNIAFQQSMLVAQSSSSAMFVKSLRQIASTLSMGLPSINTRFLTTVQFAISWWMLLVGLIVTIIFTGLYHLLRIESFESRMPPFVLRRIRQIVSGAWVVIPLPLINLLYLIILTSLIDPLGCLSDNSTPLWPADSLANYALTVEARQRQCLPIHDGNPSLQTWYSLAGFMMGYFLLTICRTAQEPVPVDGMIHYTSRSELLFKNAAVIILLIYVLIPSETTTARGVLAIFIMSGMVAYSVLIGSSYTRSVNVIRTISFMCVMWMAIVVVYFTHSAQRELLYRTGTGVFTPIAIGWTLIAIVYTVSYLVFIMQMQKNTQLPRVPPTMDEIQDLLEQNQAIAAMSCEQPPRPLDVLFTPLPNSNPRTPTFPKNVVIIQPELKDELIIRDHDQAAWS</sequence>
<proteinExistence type="predicted"/>
<feature type="transmembrane region" description="Helical" evidence="2">
    <location>
        <begin position="388"/>
        <end position="410"/>
    </location>
</feature>
<feature type="transmembrane region" description="Helical" evidence="2">
    <location>
        <begin position="430"/>
        <end position="455"/>
    </location>
</feature>
<keyword evidence="2" id="KW-0812">Transmembrane</keyword>
<gene>
    <name evidence="3" type="ORF">BDEG_20112</name>
</gene>
<feature type="transmembrane region" description="Helical" evidence="2">
    <location>
        <begin position="104"/>
        <end position="124"/>
    </location>
</feature>
<name>A0A177W930_BATDL</name>